<dbReference type="Proteomes" id="UP000215902">
    <property type="component" value="Unassembled WGS sequence"/>
</dbReference>
<proteinExistence type="predicted"/>
<dbReference type="EMBL" id="NIVC01004034">
    <property type="protein sequence ID" value="PAA48861.1"/>
    <property type="molecule type" value="Genomic_DNA"/>
</dbReference>
<gene>
    <name evidence="2" type="ORF">BOX15_Mlig000817g3</name>
</gene>
<dbReference type="AlphaFoldDB" id="A0A267DHX0"/>
<feature type="compositionally biased region" description="Basic and acidic residues" evidence="1">
    <location>
        <begin position="108"/>
        <end position="119"/>
    </location>
</feature>
<evidence type="ECO:0000313" key="2">
    <source>
        <dbReference type="EMBL" id="PAA48861.1"/>
    </source>
</evidence>
<feature type="non-terminal residue" evidence="2">
    <location>
        <position position="1"/>
    </location>
</feature>
<keyword evidence="3" id="KW-1185">Reference proteome</keyword>
<accession>A0A267DHX0</accession>
<evidence type="ECO:0000256" key="1">
    <source>
        <dbReference type="SAM" id="MobiDB-lite"/>
    </source>
</evidence>
<feature type="region of interest" description="Disordered" evidence="1">
    <location>
        <begin position="315"/>
        <end position="334"/>
    </location>
</feature>
<name>A0A267DHX0_9PLAT</name>
<feature type="compositionally biased region" description="Acidic residues" evidence="1">
    <location>
        <begin position="317"/>
        <end position="334"/>
    </location>
</feature>
<protein>
    <submittedName>
        <fullName evidence="2">Uncharacterized protein</fullName>
    </submittedName>
</protein>
<comment type="caution">
    <text evidence="2">The sequence shown here is derived from an EMBL/GenBank/DDBJ whole genome shotgun (WGS) entry which is preliminary data.</text>
</comment>
<organism evidence="2 3">
    <name type="scientific">Macrostomum lignano</name>
    <dbReference type="NCBI Taxonomy" id="282301"/>
    <lineage>
        <taxon>Eukaryota</taxon>
        <taxon>Metazoa</taxon>
        <taxon>Spiralia</taxon>
        <taxon>Lophotrochozoa</taxon>
        <taxon>Platyhelminthes</taxon>
        <taxon>Rhabditophora</taxon>
        <taxon>Macrostomorpha</taxon>
        <taxon>Macrostomida</taxon>
        <taxon>Macrostomidae</taxon>
        <taxon>Macrostomum</taxon>
    </lineage>
</organism>
<reference evidence="2 3" key="1">
    <citation type="submission" date="2017-06" db="EMBL/GenBank/DDBJ databases">
        <title>A platform for efficient transgenesis in Macrostomum lignano, a flatworm model organism for stem cell research.</title>
        <authorList>
            <person name="Berezikov E."/>
        </authorList>
    </citation>
    <scope>NUCLEOTIDE SEQUENCE [LARGE SCALE GENOMIC DNA]</scope>
    <source>
        <strain evidence="2">DV1</strain>
        <tissue evidence="2">Whole organism</tissue>
    </source>
</reference>
<sequence length="407" mass="44953">DRLVCPAMAAAVLQHQQQQQPAFSTLTLFESTLMNAGMLLDSMTLDDLCAALRLINNLHLQLVDIMQPSAADVQLRLVRAEHRLAEAAPLPLPVQQPSAQESEPQIPADRKRPLQHSAEEFRESKVRLADTNGEAGGGGCGILVHQVNSADNFNEAADDEAALVDDSESAAHRTAGCPSILSCSGGEFSSSANNCWSGNVRNILQDAYKKLRGSGPHLFDFSKSWEHSINQDAARSVLDLVRDESGIEADEDTWKKLYQYYLRESKRVQCNRRTAARCNRMKAKLGRRQKAFESLLPHLSPDELNQFRAVLSRDFTSSDEEDETASGSGEAEDEQANLRVRSLVWESAAVADIKRRLDDTFYARFATVKQRAQLARCQRFDGAESNRGPPPGAPDWAVRSDPTSSAF</sequence>
<evidence type="ECO:0000313" key="3">
    <source>
        <dbReference type="Proteomes" id="UP000215902"/>
    </source>
</evidence>
<feature type="region of interest" description="Disordered" evidence="1">
    <location>
        <begin position="379"/>
        <end position="407"/>
    </location>
</feature>
<feature type="region of interest" description="Disordered" evidence="1">
    <location>
        <begin position="89"/>
        <end position="119"/>
    </location>
</feature>